<proteinExistence type="predicted"/>
<dbReference type="EMBL" id="CP133461">
    <property type="protein sequence ID" value="WMV78050.1"/>
    <property type="molecule type" value="Genomic_DNA"/>
</dbReference>
<dbReference type="PIRSF" id="PIRSF018249">
    <property type="entry name" value="MyrA_prd"/>
    <property type="match status" value="1"/>
</dbReference>
<organism evidence="3 4">
    <name type="scientific">Geobacillus thermodenitrificans</name>
    <dbReference type="NCBI Taxonomy" id="33940"/>
    <lineage>
        <taxon>Bacteria</taxon>
        <taxon>Bacillati</taxon>
        <taxon>Bacillota</taxon>
        <taxon>Bacilli</taxon>
        <taxon>Bacillales</taxon>
        <taxon>Anoxybacillaceae</taxon>
        <taxon>Geobacillus</taxon>
    </lineage>
</organism>
<name>A0ABY9QGM1_GEOTD</name>
<dbReference type="InterPro" id="IPR016718">
    <property type="entry name" value="rRNA_m1G-MeTrfase_A_prd"/>
</dbReference>
<evidence type="ECO:0000313" key="4">
    <source>
        <dbReference type="Proteomes" id="UP001297580"/>
    </source>
</evidence>
<dbReference type="Gene3D" id="3.40.50.150">
    <property type="entry name" value="Vaccinia Virus protein VP39"/>
    <property type="match status" value="1"/>
</dbReference>
<sequence>MTKKTKSAERVSQFVAAFQCPLCKSAMRVEELKSLVCAKNHTFDFSKQGYVNLMTRPAHSHYKKELFEARHKIIMESNVYTSMHETIAKVIKEYMDVSLNPFMVIDLGCGEGSHLQRILDECMIPSMTGVGLDISKEGIAMAAKRYEDQIWLVGDLAKSPLADQSFHVILNILSPSNYKEFKRILVKDGLVIKVVPRPNYLRELREALFEDKEKKVYKNDEIVSLFQKQLHLLDVFHLCYTKELNNAELEHLVQMTPLAWSADQAHIDAFLHRDFTKITVDLDILVGVNRG</sequence>
<dbReference type="InterPro" id="IPR041698">
    <property type="entry name" value="Methyltransf_25"/>
</dbReference>
<keyword evidence="4" id="KW-1185">Reference proteome</keyword>
<accession>A0ABY9QGM1</accession>
<reference evidence="3 4" key="1">
    <citation type="submission" date="2023-08" db="EMBL/GenBank/DDBJ databases">
        <title>Complete genome sequence of Geobacillus thermodenitrificans K1041, a genetically tractable strain representative of the genus Geobacillus.</title>
        <authorList>
            <person name="Kani S."/>
            <person name="Suzuki H."/>
        </authorList>
    </citation>
    <scope>NUCLEOTIDE SEQUENCE [LARGE SCALE GENOMIC DNA]</scope>
    <source>
        <strain evidence="3 4">K1041</strain>
    </source>
</reference>
<dbReference type="InterPro" id="IPR048647">
    <property type="entry name" value="RlmA_N"/>
</dbReference>
<keyword evidence="3" id="KW-0489">Methyltransferase</keyword>
<dbReference type="CDD" id="cd02440">
    <property type="entry name" value="AdoMet_MTases"/>
    <property type="match status" value="1"/>
</dbReference>
<evidence type="ECO:0000259" key="2">
    <source>
        <dbReference type="Pfam" id="PF21302"/>
    </source>
</evidence>
<dbReference type="Pfam" id="PF13649">
    <property type="entry name" value="Methyltransf_25"/>
    <property type="match status" value="1"/>
</dbReference>
<protein>
    <submittedName>
        <fullName evidence="3">Methyltransferase domain-containing protein</fullName>
    </submittedName>
</protein>
<dbReference type="Proteomes" id="UP001297580">
    <property type="component" value="Chromosome"/>
</dbReference>
<gene>
    <name evidence="3" type="ORF">HSX42_09245</name>
</gene>
<dbReference type="RefSeq" id="WP_029760761.1">
    <property type="nucleotide sequence ID" value="NZ_CP017690.1"/>
</dbReference>
<dbReference type="SUPFAM" id="SSF53335">
    <property type="entry name" value="S-adenosyl-L-methionine-dependent methyltransferases"/>
    <property type="match status" value="1"/>
</dbReference>
<dbReference type="Pfam" id="PF21302">
    <property type="entry name" value="Zn_ribbon_RlmA"/>
    <property type="match status" value="1"/>
</dbReference>
<dbReference type="InterPro" id="IPR029063">
    <property type="entry name" value="SAM-dependent_MTases_sf"/>
</dbReference>
<feature type="domain" description="23S rRNA (guanine(745)-N(1))-methyltransferase N-terminal" evidence="2">
    <location>
        <begin position="18"/>
        <end position="54"/>
    </location>
</feature>
<dbReference type="GO" id="GO:0032259">
    <property type="term" value="P:methylation"/>
    <property type="evidence" value="ECO:0007669"/>
    <property type="project" value="UniProtKB-KW"/>
</dbReference>
<feature type="domain" description="Methyltransferase" evidence="1">
    <location>
        <begin position="104"/>
        <end position="173"/>
    </location>
</feature>
<keyword evidence="3" id="KW-0808">Transferase</keyword>
<evidence type="ECO:0000313" key="3">
    <source>
        <dbReference type="EMBL" id="WMV78050.1"/>
    </source>
</evidence>
<dbReference type="GeneID" id="87620844"/>
<evidence type="ECO:0000259" key="1">
    <source>
        <dbReference type="Pfam" id="PF13649"/>
    </source>
</evidence>
<dbReference type="GO" id="GO:0008168">
    <property type="term" value="F:methyltransferase activity"/>
    <property type="evidence" value="ECO:0007669"/>
    <property type="project" value="UniProtKB-KW"/>
</dbReference>